<keyword evidence="2 5" id="KW-0378">Hydrolase</keyword>
<evidence type="ECO:0000259" key="3">
    <source>
        <dbReference type="Pfam" id="PF00561"/>
    </source>
</evidence>
<dbReference type="OrthoDB" id="190201at2759"/>
<proteinExistence type="inferred from homology"/>
<dbReference type="AlphaFoldDB" id="A0A6J1THJ3"/>
<comment type="similarity">
    <text evidence="1">Belongs to the AB hydrolase superfamily.</text>
</comment>
<dbReference type="GO" id="GO:0016787">
    <property type="term" value="F:hydrolase activity"/>
    <property type="evidence" value="ECO:0007669"/>
    <property type="project" value="UniProtKB-KW"/>
</dbReference>
<protein>
    <submittedName>
        <fullName evidence="5 6">Probable serine hydrolase</fullName>
    </submittedName>
</protein>
<dbReference type="InterPro" id="IPR029058">
    <property type="entry name" value="AB_hydrolase_fold"/>
</dbReference>
<reference evidence="5 6" key="1">
    <citation type="submission" date="2025-04" db="UniProtKB">
        <authorList>
            <consortium name="RefSeq"/>
        </authorList>
    </citation>
    <scope>IDENTIFICATION</scope>
    <source>
        <tissue evidence="5 6">Whole organism</tissue>
    </source>
</reference>
<dbReference type="Proteomes" id="UP000504606">
    <property type="component" value="Unplaced"/>
</dbReference>
<dbReference type="SUPFAM" id="SSF53474">
    <property type="entry name" value="alpha/beta-Hydrolases"/>
    <property type="match status" value="1"/>
</dbReference>
<sequence>MNPSLYSAASGLRGALHFQKIGSVCNLQLHSSTILKSTTVPTLSAYEEIEIPVPWGHISGKWWGRKDVTPVVGFHGFEDNAGTFDRLAPLLNLPAFLALDAIGHGKSSHIPPGMVYTFIDFVIAFRRVVKYYGWEKFSIIGHSFGSTMGHIYASLYPKEVEKFVSLDCARTFMATIGMGGVTGAPRLRLITEKSLKADKDLSREPPAYTADEMVEALCSTLHSVMPEHVHHLMKRGSKAHPSKPSHLYFTRDQKLRQSDFNRPSLEVLKEAAKQIKCHVLTILGSSGFVNIAEGSLQQKSFNQFEKLIEESAASYQRLLVEGSHHVHLNNPENVAPHINTFFAT</sequence>
<gene>
    <name evidence="5 6" type="primary">LOC113217325</name>
</gene>
<dbReference type="PANTHER" id="PTHR43798:SF14">
    <property type="entry name" value="SERINE HYDROLASE-LIKE PROTEIN DDB_G0286239"/>
    <property type="match status" value="1"/>
</dbReference>
<evidence type="ECO:0000256" key="2">
    <source>
        <dbReference type="ARBA" id="ARBA00022801"/>
    </source>
</evidence>
<organism evidence="4 5">
    <name type="scientific">Frankliniella occidentalis</name>
    <name type="common">Western flower thrips</name>
    <name type="synonym">Euthrips occidentalis</name>
    <dbReference type="NCBI Taxonomy" id="133901"/>
    <lineage>
        <taxon>Eukaryota</taxon>
        <taxon>Metazoa</taxon>
        <taxon>Ecdysozoa</taxon>
        <taxon>Arthropoda</taxon>
        <taxon>Hexapoda</taxon>
        <taxon>Insecta</taxon>
        <taxon>Pterygota</taxon>
        <taxon>Neoptera</taxon>
        <taxon>Paraneoptera</taxon>
        <taxon>Thysanoptera</taxon>
        <taxon>Terebrantia</taxon>
        <taxon>Thripoidea</taxon>
        <taxon>Thripidae</taxon>
        <taxon>Frankliniella</taxon>
    </lineage>
</organism>
<dbReference type="RefSeq" id="XP_026292959.1">
    <property type="nucleotide sequence ID" value="XM_026437174.2"/>
</dbReference>
<dbReference type="KEGG" id="foc:113217325"/>
<dbReference type="Gene3D" id="3.40.50.1820">
    <property type="entry name" value="alpha/beta hydrolase"/>
    <property type="match status" value="1"/>
</dbReference>
<dbReference type="Pfam" id="PF00561">
    <property type="entry name" value="Abhydrolase_1"/>
    <property type="match status" value="1"/>
</dbReference>
<dbReference type="InterPro" id="IPR000073">
    <property type="entry name" value="AB_hydrolase_1"/>
</dbReference>
<dbReference type="PANTHER" id="PTHR43798">
    <property type="entry name" value="MONOACYLGLYCEROL LIPASE"/>
    <property type="match status" value="1"/>
</dbReference>
<evidence type="ECO:0000256" key="1">
    <source>
        <dbReference type="ARBA" id="ARBA00008645"/>
    </source>
</evidence>
<dbReference type="GO" id="GO:0016020">
    <property type="term" value="C:membrane"/>
    <property type="evidence" value="ECO:0007669"/>
    <property type="project" value="TreeGrafter"/>
</dbReference>
<feature type="domain" description="AB hydrolase-1" evidence="3">
    <location>
        <begin position="70"/>
        <end position="167"/>
    </location>
</feature>
<name>A0A6J1THJ3_FRAOC</name>
<evidence type="ECO:0000313" key="4">
    <source>
        <dbReference type="Proteomes" id="UP000504606"/>
    </source>
</evidence>
<dbReference type="GeneID" id="113217325"/>
<evidence type="ECO:0000313" key="6">
    <source>
        <dbReference type="RefSeq" id="XP_026292960.1"/>
    </source>
</evidence>
<dbReference type="InterPro" id="IPR050266">
    <property type="entry name" value="AB_hydrolase_sf"/>
</dbReference>
<dbReference type="RefSeq" id="XP_026292960.1">
    <property type="nucleotide sequence ID" value="XM_026437175.2"/>
</dbReference>
<evidence type="ECO:0000313" key="5">
    <source>
        <dbReference type="RefSeq" id="XP_026292959.1"/>
    </source>
</evidence>
<accession>A0A6J1THJ3</accession>
<keyword evidence="4" id="KW-1185">Reference proteome</keyword>